<dbReference type="RefSeq" id="WP_284339744.1">
    <property type="nucleotide sequence ID" value="NZ_BSNS01000007.1"/>
</dbReference>
<reference evidence="3" key="1">
    <citation type="journal article" date="2019" name="Int. J. Syst. Evol. Microbiol.">
        <title>The Global Catalogue of Microorganisms (GCM) 10K type strain sequencing project: providing services to taxonomists for standard genome sequencing and annotation.</title>
        <authorList>
            <consortium name="The Broad Institute Genomics Platform"/>
            <consortium name="The Broad Institute Genome Sequencing Center for Infectious Disease"/>
            <person name="Wu L."/>
            <person name="Ma J."/>
        </authorList>
    </citation>
    <scope>NUCLEOTIDE SEQUENCE [LARGE SCALE GENOMIC DNA]</scope>
    <source>
        <strain evidence="3">NBRC 112416</strain>
    </source>
</reference>
<protein>
    <recommendedName>
        <fullName evidence="4">Sulfotransferase family protein</fullName>
    </recommendedName>
</protein>
<evidence type="ECO:0000313" key="3">
    <source>
        <dbReference type="Proteomes" id="UP001156691"/>
    </source>
</evidence>
<dbReference type="EMBL" id="BSNS01000007">
    <property type="protein sequence ID" value="GLQ54311.1"/>
    <property type="molecule type" value="Genomic_DNA"/>
</dbReference>
<name>A0ABQ5W3C2_9HYPH</name>
<sequence length="498" mass="54057">MAVAALVAGLVAFIAVLEGLSVRRHVVAMLGTAQNAIGAMADPDLDDEAKEKHAQRATLLMLKNLLVLVAIGAAACLAAALFVVGGSLIGLFSLATAVGIAMSWSFILWSTVGGIALWLLLAKVGRKPGAEAKSDVGGAEVPYSPLDKALHNYAFASPARQIRLASIEDKLWDRTIAATRAERPVFVTSLARAGTTILLELLAAHKEFASATYRNMPFTMAPLLWGRVSGLFYKAGEKAERAHGDGIAVNLDSPEAFEEMIWMAFWREHYANGHIEIWTEKDRYPEYEAFLARHMKKVVAGRPGAHRYLSKNNANIARLPLILAAFPDAQVLIPVRDPVAHVASLMRQHRRFLDLHARDRFARQYMEGIGHFEFGAALRPIAFPGGPESAEGAEHADYWLGYWIAAYEHVLRTAPAAAIFVDHDALSTHPVLHLPLLAEALGLDDKAALLSALGMFRSPKAAPALPGASLDLLRRAGELHAALIERALQPMQIDRKAV</sequence>
<dbReference type="Proteomes" id="UP001156691">
    <property type="component" value="Unassembled WGS sequence"/>
</dbReference>
<keyword evidence="1" id="KW-0472">Membrane</keyword>
<gene>
    <name evidence="2" type="ORF">GCM10010862_15700</name>
</gene>
<accession>A0ABQ5W3C2</accession>
<keyword evidence="3" id="KW-1185">Reference proteome</keyword>
<feature type="transmembrane region" description="Helical" evidence="1">
    <location>
        <begin position="65"/>
        <end position="84"/>
    </location>
</feature>
<dbReference type="InterPro" id="IPR027417">
    <property type="entry name" value="P-loop_NTPase"/>
</dbReference>
<dbReference type="Gene3D" id="3.40.50.300">
    <property type="entry name" value="P-loop containing nucleotide triphosphate hydrolases"/>
    <property type="match status" value="1"/>
</dbReference>
<dbReference type="SUPFAM" id="SSF52540">
    <property type="entry name" value="P-loop containing nucleoside triphosphate hydrolases"/>
    <property type="match status" value="1"/>
</dbReference>
<evidence type="ECO:0000256" key="1">
    <source>
        <dbReference type="SAM" id="Phobius"/>
    </source>
</evidence>
<comment type="caution">
    <text evidence="2">The sequence shown here is derived from an EMBL/GenBank/DDBJ whole genome shotgun (WGS) entry which is preliminary data.</text>
</comment>
<organism evidence="2 3">
    <name type="scientific">Devosia nitrariae</name>
    <dbReference type="NCBI Taxonomy" id="2071872"/>
    <lineage>
        <taxon>Bacteria</taxon>
        <taxon>Pseudomonadati</taxon>
        <taxon>Pseudomonadota</taxon>
        <taxon>Alphaproteobacteria</taxon>
        <taxon>Hyphomicrobiales</taxon>
        <taxon>Devosiaceae</taxon>
        <taxon>Devosia</taxon>
    </lineage>
</organism>
<dbReference type="Pfam" id="PF13469">
    <property type="entry name" value="Sulfotransfer_3"/>
    <property type="match status" value="1"/>
</dbReference>
<evidence type="ECO:0000313" key="2">
    <source>
        <dbReference type="EMBL" id="GLQ54311.1"/>
    </source>
</evidence>
<keyword evidence="1" id="KW-1133">Transmembrane helix</keyword>
<feature type="transmembrane region" description="Helical" evidence="1">
    <location>
        <begin position="91"/>
        <end position="121"/>
    </location>
</feature>
<evidence type="ECO:0008006" key="4">
    <source>
        <dbReference type="Google" id="ProtNLM"/>
    </source>
</evidence>
<proteinExistence type="predicted"/>
<keyword evidence="1" id="KW-0812">Transmembrane</keyword>